<dbReference type="SUPFAM" id="SSF53850">
    <property type="entry name" value="Periplasmic binding protein-like II"/>
    <property type="match status" value="1"/>
</dbReference>
<dbReference type="RefSeq" id="WP_086089013.1">
    <property type="nucleotide sequence ID" value="NZ_CP021112.1"/>
</dbReference>
<sequence>MKSAKALIGAAILATLANAPAFAQDALKIAIGQINNWENQPPTLGQDAGIFAKQNLKVEAVGTAGAGETIQAVISGSADLGAGVGVAGAMRAFAKGAPVRVLLPAFTGTGDLYWYVKADSPIKSVKDITDKNTIAYSTNGSSTNNLVLAFGQELGVKAKPTATGGQPGTLTSVMSGQIDIGWAAPPFGVKEIKDGKIRIVLRGSDVPSLKGQTVRAIIVNADALKNKKDAIMRFVKAYRESVDWMYSDPKAVSMYAQKIKSDEGLLKESIAEFHPKETMQSDKMADLDGAVADAVKLKFLEAPLTKEQLVEFLQIPPR</sequence>
<keyword evidence="2" id="KW-1185">Reference proteome</keyword>
<accession>A0A1W6ZTK2</accession>
<dbReference type="PANTHER" id="PTHR30024">
    <property type="entry name" value="ALIPHATIC SULFONATES-BINDING PROTEIN-RELATED"/>
    <property type="match status" value="1"/>
</dbReference>
<dbReference type="InterPro" id="IPR015168">
    <property type="entry name" value="SsuA/THI5"/>
</dbReference>
<dbReference type="Gene3D" id="3.40.190.10">
    <property type="entry name" value="Periplasmic binding protein-like II"/>
    <property type="match status" value="2"/>
</dbReference>
<protein>
    <submittedName>
        <fullName evidence="1">Uncharacterized protein</fullName>
    </submittedName>
</protein>
<proteinExistence type="predicted"/>
<dbReference type="STRING" id="1235591.CAK95_17185"/>
<dbReference type="KEGG" id="psin:CAK95_17185"/>
<dbReference type="Proteomes" id="UP000194137">
    <property type="component" value="Chromosome"/>
</dbReference>
<organism evidence="1 2">
    <name type="scientific">Pseudorhodoplanes sinuspersici</name>
    <dbReference type="NCBI Taxonomy" id="1235591"/>
    <lineage>
        <taxon>Bacteria</taxon>
        <taxon>Pseudomonadati</taxon>
        <taxon>Pseudomonadota</taxon>
        <taxon>Alphaproteobacteria</taxon>
        <taxon>Hyphomicrobiales</taxon>
        <taxon>Pseudorhodoplanes</taxon>
    </lineage>
</organism>
<dbReference type="EMBL" id="CP021112">
    <property type="protein sequence ID" value="ARQ00618.1"/>
    <property type="molecule type" value="Genomic_DNA"/>
</dbReference>
<gene>
    <name evidence="1" type="ORF">CAK95_17185</name>
</gene>
<dbReference type="AlphaFoldDB" id="A0A1W6ZTK2"/>
<evidence type="ECO:0000313" key="1">
    <source>
        <dbReference type="EMBL" id="ARQ00618.1"/>
    </source>
</evidence>
<evidence type="ECO:0000313" key="2">
    <source>
        <dbReference type="Proteomes" id="UP000194137"/>
    </source>
</evidence>
<dbReference type="OrthoDB" id="7374754at2"/>
<name>A0A1W6ZTK2_9HYPH</name>
<reference evidence="1 2" key="1">
    <citation type="submission" date="2017-05" db="EMBL/GenBank/DDBJ databases">
        <title>Full genome sequence of Pseudorhodoplanes sinuspersici.</title>
        <authorList>
            <person name="Dastgheib S.M.M."/>
            <person name="Shavandi M."/>
            <person name="Tirandaz H."/>
        </authorList>
    </citation>
    <scope>NUCLEOTIDE SEQUENCE [LARGE SCALE GENOMIC DNA]</scope>
    <source>
        <strain evidence="1 2">RIPI110</strain>
    </source>
</reference>
<dbReference type="Pfam" id="PF09084">
    <property type="entry name" value="NMT1"/>
    <property type="match status" value="1"/>
</dbReference>